<evidence type="ECO:0000256" key="1">
    <source>
        <dbReference type="ARBA" id="ARBA00013247"/>
    </source>
</evidence>
<protein>
    <recommendedName>
        <fullName evidence="1">ribose-phosphate diphosphokinase</fullName>
        <ecNumber evidence="1">2.7.6.1</ecNumber>
    </recommendedName>
</protein>
<gene>
    <name evidence="11" type="ORF">PPENT_87.1.T1040187</name>
</gene>
<dbReference type="GO" id="GO:0006164">
    <property type="term" value="P:purine nucleotide biosynthetic process"/>
    <property type="evidence" value="ECO:0007669"/>
    <property type="project" value="TreeGrafter"/>
</dbReference>
<dbReference type="NCBIfam" id="NF002320">
    <property type="entry name" value="PRK01259.1"/>
    <property type="match status" value="1"/>
</dbReference>
<organism evidence="11 12">
    <name type="scientific">Paramecium pentaurelia</name>
    <dbReference type="NCBI Taxonomy" id="43138"/>
    <lineage>
        <taxon>Eukaryota</taxon>
        <taxon>Sar</taxon>
        <taxon>Alveolata</taxon>
        <taxon>Ciliophora</taxon>
        <taxon>Intramacronucleata</taxon>
        <taxon>Oligohymenophorea</taxon>
        <taxon>Peniculida</taxon>
        <taxon>Parameciidae</taxon>
        <taxon>Paramecium</taxon>
    </lineage>
</organism>
<evidence type="ECO:0000256" key="4">
    <source>
        <dbReference type="ARBA" id="ARBA00022727"/>
    </source>
</evidence>
<evidence type="ECO:0000256" key="2">
    <source>
        <dbReference type="ARBA" id="ARBA00022679"/>
    </source>
</evidence>
<dbReference type="CDD" id="cd06223">
    <property type="entry name" value="PRTases_typeI"/>
    <property type="match status" value="1"/>
</dbReference>
<dbReference type="SMART" id="SM01400">
    <property type="entry name" value="Pribosyltran_N"/>
    <property type="match status" value="1"/>
</dbReference>
<evidence type="ECO:0000313" key="11">
    <source>
        <dbReference type="EMBL" id="CAD8193615.1"/>
    </source>
</evidence>
<name>A0A8S1WZH4_9CILI</name>
<dbReference type="GO" id="GO:0016301">
    <property type="term" value="F:kinase activity"/>
    <property type="evidence" value="ECO:0007669"/>
    <property type="project" value="UniProtKB-KW"/>
</dbReference>
<dbReference type="InterPro" id="IPR029099">
    <property type="entry name" value="Pribosyltran_N"/>
</dbReference>
<keyword evidence="2" id="KW-0808">Transferase</keyword>
<keyword evidence="8" id="KW-0460">Magnesium</keyword>
<dbReference type="FunFam" id="3.40.50.2020:FF:000007">
    <property type="entry name" value="Ribose-phosphate pyrophosphokinase"/>
    <property type="match status" value="1"/>
</dbReference>
<dbReference type="Pfam" id="PF13793">
    <property type="entry name" value="Pribosyltran_N"/>
    <property type="match status" value="1"/>
</dbReference>
<dbReference type="Proteomes" id="UP000689195">
    <property type="component" value="Unassembled WGS sequence"/>
</dbReference>
<evidence type="ECO:0000256" key="7">
    <source>
        <dbReference type="ARBA" id="ARBA00022840"/>
    </source>
</evidence>
<evidence type="ECO:0000259" key="10">
    <source>
        <dbReference type="Pfam" id="PF13793"/>
    </source>
</evidence>
<dbReference type="GO" id="GO:0004749">
    <property type="term" value="F:ribose phosphate diphosphokinase activity"/>
    <property type="evidence" value="ECO:0007669"/>
    <property type="project" value="UniProtKB-EC"/>
</dbReference>
<dbReference type="OrthoDB" id="413572at2759"/>
<dbReference type="GO" id="GO:0006015">
    <property type="term" value="P:5-phosphoribose 1-diphosphate biosynthetic process"/>
    <property type="evidence" value="ECO:0007669"/>
    <property type="project" value="TreeGrafter"/>
</dbReference>
<feature type="domain" description="Ribose-phosphate pyrophosphokinase N-terminal" evidence="10">
    <location>
        <begin position="46"/>
        <end position="161"/>
    </location>
</feature>
<dbReference type="InterPro" id="IPR005946">
    <property type="entry name" value="Rib-P_diPkinase"/>
</dbReference>
<keyword evidence="7" id="KW-0067">ATP-binding</keyword>
<dbReference type="PANTHER" id="PTHR10210">
    <property type="entry name" value="RIBOSE-PHOSPHATE DIPHOSPHOKINASE FAMILY MEMBER"/>
    <property type="match status" value="1"/>
</dbReference>
<evidence type="ECO:0000256" key="9">
    <source>
        <dbReference type="ARBA" id="ARBA00049535"/>
    </source>
</evidence>
<reference evidence="11" key="1">
    <citation type="submission" date="2021-01" db="EMBL/GenBank/DDBJ databases">
        <authorList>
            <consortium name="Genoscope - CEA"/>
            <person name="William W."/>
        </authorList>
    </citation>
    <scope>NUCLEOTIDE SEQUENCE</scope>
</reference>
<comment type="catalytic activity">
    <reaction evidence="9">
        <text>D-ribose 5-phosphate + ATP = 5-phospho-alpha-D-ribose 1-diphosphate + AMP + H(+)</text>
        <dbReference type="Rhea" id="RHEA:15609"/>
        <dbReference type="ChEBI" id="CHEBI:15378"/>
        <dbReference type="ChEBI" id="CHEBI:30616"/>
        <dbReference type="ChEBI" id="CHEBI:58017"/>
        <dbReference type="ChEBI" id="CHEBI:78346"/>
        <dbReference type="ChEBI" id="CHEBI:456215"/>
        <dbReference type="EC" id="2.7.6.1"/>
    </reaction>
</comment>
<evidence type="ECO:0000313" key="12">
    <source>
        <dbReference type="Proteomes" id="UP000689195"/>
    </source>
</evidence>
<accession>A0A8S1WZH4</accession>
<keyword evidence="5" id="KW-0547">Nucleotide-binding</keyword>
<evidence type="ECO:0000256" key="8">
    <source>
        <dbReference type="ARBA" id="ARBA00022842"/>
    </source>
</evidence>
<dbReference type="Pfam" id="PF14572">
    <property type="entry name" value="Pribosyl_synth"/>
    <property type="match status" value="1"/>
</dbReference>
<keyword evidence="3" id="KW-0479">Metal-binding</keyword>
<dbReference type="EMBL" id="CAJJDO010000104">
    <property type="protein sequence ID" value="CAD8193615.1"/>
    <property type="molecule type" value="Genomic_DNA"/>
</dbReference>
<dbReference type="AlphaFoldDB" id="A0A8S1WZH4"/>
<keyword evidence="12" id="KW-1185">Reference proteome</keyword>
<proteinExistence type="predicted"/>
<dbReference type="PANTHER" id="PTHR10210:SF32">
    <property type="entry name" value="RIBOSE-PHOSPHATE PYROPHOSPHOKINASE 2"/>
    <property type="match status" value="1"/>
</dbReference>
<keyword evidence="4" id="KW-0545">Nucleotide biosynthesis</keyword>
<keyword evidence="6" id="KW-0418">Kinase</keyword>
<dbReference type="EC" id="2.7.6.1" evidence="1"/>
<evidence type="ECO:0000256" key="5">
    <source>
        <dbReference type="ARBA" id="ARBA00022741"/>
    </source>
</evidence>
<sequence>MKNLRYLIFPFLYKSSLIKLSTHNREDSYSKVYSNQKQYKIEPQTIIFSGNSNTQLANEVAQCLGVPLGKAILQRFADGECNIQVLDNVRGRNVFIIQSTCPPVNENLIELFLFISALRRASVKKITVIVPYYGYSRQDHKLMKTQSIAAADIARMLEQTGIDHLVSIDLHRGQLQGVFSTSVPVDNLSPYLTLIHEFNNHPLKLSPPNDLTLVSPDFNGITRAKKLQDELKIAFPNLKTKLAMIYKSKYPVTEAEISLVGDVNGKNCLIIDDIVDSGNTLSRAADILKKEGAKSVMAYATHPVFSGKAALNLGISNLSKIYVTDTIQVKELDKQILQDKLSVLSVAPLLAEIIYRLQKKESLHELLGAHNN</sequence>
<dbReference type="GO" id="GO:0005737">
    <property type="term" value="C:cytoplasm"/>
    <property type="evidence" value="ECO:0007669"/>
    <property type="project" value="TreeGrafter"/>
</dbReference>
<evidence type="ECO:0000256" key="6">
    <source>
        <dbReference type="ARBA" id="ARBA00022777"/>
    </source>
</evidence>
<dbReference type="GO" id="GO:0002189">
    <property type="term" value="C:ribose phosphate diphosphokinase complex"/>
    <property type="evidence" value="ECO:0007669"/>
    <property type="project" value="TreeGrafter"/>
</dbReference>
<dbReference type="GO" id="GO:0000287">
    <property type="term" value="F:magnesium ion binding"/>
    <property type="evidence" value="ECO:0007669"/>
    <property type="project" value="InterPro"/>
</dbReference>
<dbReference type="NCBIfam" id="TIGR01251">
    <property type="entry name" value="ribP_PPkin"/>
    <property type="match status" value="1"/>
</dbReference>
<comment type="caution">
    <text evidence="11">The sequence shown here is derived from an EMBL/GenBank/DDBJ whole genome shotgun (WGS) entry which is preliminary data.</text>
</comment>
<dbReference type="InterPro" id="IPR000836">
    <property type="entry name" value="PRTase_dom"/>
</dbReference>
<evidence type="ECO:0000256" key="3">
    <source>
        <dbReference type="ARBA" id="ARBA00022723"/>
    </source>
</evidence>
<dbReference type="GO" id="GO:0005524">
    <property type="term" value="F:ATP binding"/>
    <property type="evidence" value="ECO:0007669"/>
    <property type="project" value="UniProtKB-KW"/>
</dbReference>